<accession>A0A2P2QVV4</accession>
<evidence type="ECO:0000313" key="1">
    <source>
        <dbReference type="EMBL" id="MBX71123.1"/>
    </source>
</evidence>
<sequence length="29" mass="3626">MRMTKMHIWFLTSFCFYPKFPISTQKSRL</sequence>
<proteinExistence type="predicted"/>
<reference evidence="1" key="1">
    <citation type="submission" date="2018-02" db="EMBL/GenBank/DDBJ databases">
        <title>Rhizophora mucronata_Transcriptome.</title>
        <authorList>
            <person name="Meera S.P."/>
            <person name="Sreeshan A."/>
            <person name="Augustine A."/>
        </authorList>
    </citation>
    <scope>NUCLEOTIDE SEQUENCE</scope>
    <source>
        <tissue evidence="1">Leaf</tissue>
    </source>
</reference>
<organism evidence="1">
    <name type="scientific">Rhizophora mucronata</name>
    <name type="common">Asiatic mangrove</name>
    <dbReference type="NCBI Taxonomy" id="61149"/>
    <lineage>
        <taxon>Eukaryota</taxon>
        <taxon>Viridiplantae</taxon>
        <taxon>Streptophyta</taxon>
        <taxon>Embryophyta</taxon>
        <taxon>Tracheophyta</taxon>
        <taxon>Spermatophyta</taxon>
        <taxon>Magnoliopsida</taxon>
        <taxon>eudicotyledons</taxon>
        <taxon>Gunneridae</taxon>
        <taxon>Pentapetalae</taxon>
        <taxon>rosids</taxon>
        <taxon>fabids</taxon>
        <taxon>Malpighiales</taxon>
        <taxon>Rhizophoraceae</taxon>
        <taxon>Rhizophora</taxon>
    </lineage>
</organism>
<dbReference type="AlphaFoldDB" id="A0A2P2QVV4"/>
<name>A0A2P2QVV4_RHIMU</name>
<dbReference type="EMBL" id="GGEC01090639">
    <property type="protein sequence ID" value="MBX71123.1"/>
    <property type="molecule type" value="Transcribed_RNA"/>
</dbReference>
<protein>
    <submittedName>
        <fullName evidence="1">Uncharacterized protein</fullName>
    </submittedName>
</protein>